<dbReference type="OrthoDB" id="10526567at2759"/>
<keyword evidence="2" id="KW-0732">Signal</keyword>
<accession>A0A4V6EU22</accession>
<dbReference type="AlphaFoldDB" id="A0A4V6EU22"/>
<feature type="signal peptide" evidence="2">
    <location>
        <begin position="1"/>
        <end position="20"/>
    </location>
</feature>
<dbReference type="Proteomes" id="UP000306050">
    <property type="component" value="Chromosome SGRAM_20"/>
</dbReference>
<feature type="chain" id="PRO_5020610368" evidence="2">
    <location>
        <begin position="21"/>
        <end position="252"/>
    </location>
</feature>
<evidence type="ECO:0000256" key="1">
    <source>
        <dbReference type="SAM" id="MobiDB-lite"/>
    </source>
</evidence>
<protein>
    <submittedName>
        <fullName evidence="3">Uncharacterized protein</fullName>
    </submittedName>
</protein>
<gene>
    <name evidence="3" type="ORF">EX895_003370</name>
</gene>
<comment type="caution">
    <text evidence="3">The sequence shown here is derived from an EMBL/GenBank/DDBJ whole genome shotgun (WGS) entry which is preliminary data.</text>
</comment>
<feature type="compositionally biased region" description="Polar residues" evidence="1">
    <location>
        <begin position="60"/>
        <end position="71"/>
    </location>
</feature>
<organism evidence="3 4">
    <name type="scientific">Sporisorium graminicola</name>
    <dbReference type="NCBI Taxonomy" id="280036"/>
    <lineage>
        <taxon>Eukaryota</taxon>
        <taxon>Fungi</taxon>
        <taxon>Dikarya</taxon>
        <taxon>Basidiomycota</taxon>
        <taxon>Ustilaginomycotina</taxon>
        <taxon>Ustilaginomycetes</taxon>
        <taxon>Ustilaginales</taxon>
        <taxon>Ustilaginaceae</taxon>
        <taxon>Sporisorium</taxon>
    </lineage>
</organism>
<evidence type="ECO:0000313" key="3">
    <source>
        <dbReference type="EMBL" id="TKY87789.1"/>
    </source>
</evidence>
<sequence length="252" mass="27623">MLRLFQLLPLLLLFLTRVRFSAPRADNFWEALHGLAERGEDIDISSYFATTHQPPGAESGLSTAEQHASANPTPPGTNIPHTMAHPALTPQERMHILAPIGEAYKMQNGIRTKSTLHPYAGAGAQLTWNLVDEALGATNSLLREHPNGVYVVRAKTVPTEAELEANRVGRMGLTGRRRNHVYVWKRVQPPNSQGMILHLVGAVNTGVFAGEKLAQLPAYRIPRAWQPVGPDAISVDSPLMPHYTSRQGEGQS</sequence>
<dbReference type="EMBL" id="SRRM01000012">
    <property type="protein sequence ID" value="TKY87789.1"/>
    <property type="molecule type" value="Genomic_DNA"/>
</dbReference>
<proteinExistence type="predicted"/>
<keyword evidence="4" id="KW-1185">Reference proteome</keyword>
<dbReference type="KEGG" id="sgra:EX895_003370"/>
<evidence type="ECO:0000256" key="2">
    <source>
        <dbReference type="SAM" id="SignalP"/>
    </source>
</evidence>
<feature type="region of interest" description="Disordered" evidence="1">
    <location>
        <begin position="53"/>
        <end position="84"/>
    </location>
</feature>
<reference evidence="3 4" key="1">
    <citation type="submission" date="2019-05" db="EMBL/GenBank/DDBJ databases">
        <title>Sporisorium graminicola CBS 10092 draft sequencing and annotation.</title>
        <authorList>
            <person name="Solano-Gonzalez S."/>
            <person name="Caddick M.X."/>
            <person name="Darby A."/>
        </authorList>
    </citation>
    <scope>NUCLEOTIDE SEQUENCE [LARGE SCALE GENOMIC DNA]</scope>
    <source>
        <strain evidence="3 4">CBS 10092</strain>
    </source>
</reference>
<dbReference type="GeneID" id="40726265"/>
<evidence type="ECO:0000313" key="4">
    <source>
        <dbReference type="Proteomes" id="UP000306050"/>
    </source>
</evidence>
<dbReference type="RefSeq" id="XP_029739774.1">
    <property type="nucleotide sequence ID" value="XM_029883968.1"/>
</dbReference>
<name>A0A4V6EU22_9BASI</name>